<dbReference type="Gene3D" id="2.40.50.100">
    <property type="match status" value="1"/>
</dbReference>
<keyword evidence="4 9" id="KW-1003">Cell membrane</keyword>
<evidence type="ECO:0000256" key="9">
    <source>
        <dbReference type="RuleBase" id="RU365093"/>
    </source>
</evidence>
<evidence type="ECO:0000256" key="2">
    <source>
        <dbReference type="ARBA" id="ARBA00009477"/>
    </source>
</evidence>
<comment type="subcellular location">
    <subcellularLocation>
        <location evidence="1 9">Cell inner membrane</location>
        <topology evidence="1 9">Single-pass membrane protein</topology>
    </subcellularLocation>
</comment>
<dbReference type="GO" id="GO:0015031">
    <property type="term" value="P:protein transport"/>
    <property type="evidence" value="ECO:0007669"/>
    <property type="project" value="InterPro"/>
</dbReference>
<evidence type="ECO:0000256" key="1">
    <source>
        <dbReference type="ARBA" id="ARBA00004377"/>
    </source>
</evidence>
<keyword evidence="14" id="KW-1185">Reference proteome</keyword>
<keyword evidence="6" id="KW-0812">Transmembrane</keyword>
<dbReference type="Proteomes" id="UP000244911">
    <property type="component" value="Unassembled WGS sequence"/>
</dbReference>
<dbReference type="PANTHER" id="PTHR30386">
    <property type="entry name" value="MEMBRANE FUSION SUBUNIT OF EMRAB-TOLC MULTIDRUG EFFLUX PUMP"/>
    <property type="match status" value="1"/>
</dbReference>
<evidence type="ECO:0000256" key="8">
    <source>
        <dbReference type="ARBA" id="ARBA00023136"/>
    </source>
</evidence>
<name>A0A2R8AGE1_9RHOB</name>
<dbReference type="InterPro" id="IPR050739">
    <property type="entry name" value="MFP"/>
</dbReference>
<keyword evidence="5 9" id="KW-0997">Cell inner membrane</keyword>
<evidence type="ECO:0000313" key="13">
    <source>
        <dbReference type="EMBL" id="SPF75086.1"/>
    </source>
</evidence>
<dbReference type="InterPro" id="IPR058982">
    <property type="entry name" value="Beta-barrel_AprE"/>
</dbReference>
<protein>
    <recommendedName>
        <fullName evidence="9">Membrane fusion protein (MFP) family protein</fullName>
    </recommendedName>
</protein>
<organism evidence="13 14">
    <name type="scientific">Aliiroseovarius pelagivivens</name>
    <dbReference type="NCBI Taxonomy" id="1639690"/>
    <lineage>
        <taxon>Bacteria</taxon>
        <taxon>Pseudomonadati</taxon>
        <taxon>Pseudomonadota</taxon>
        <taxon>Alphaproteobacteria</taxon>
        <taxon>Rhodobacterales</taxon>
        <taxon>Paracoccaceae</taxon>
        <taxon>Aliiroseovarius</taxon>
    </lineage>
</organism>
<accession>A0A2R8AGE1</accession>
<sequence>MMQDNSIQNAPSFSARRPLILGFIALLILVGGFGTWSVTSKLAGAVIAEGQVQIEQNRKVVQHLDGGVVTEILIDEGDTVQAGEVLIRLDAGQLASQLTIIEGQYFELLARQARFEAERDGSDTLVFSDELIQAAALNPEVDSLMQGQLRLFNSRLDGMSTQLEQLDKRKTQISRQLDGLAAQTTALREQLDLIREELTNQQSLLDKGLSQASRVLALKREEAAILGRLGELSAASAEAELRITETELQSIALQTDLRERAITELRDSRATTRDLSEQRRNTKERLERLEIRAPVSGVIHGLQIFAERAVIQPAQPVLYVVPQDRDLVIMSRVEPIHIDQIFVGQTVYLQFPAFNSRETPDLQGHVTRMSADSFVDDVTGQPFYLAEIQMDEGEIARLPEGAVLIPGMPVSAFIRTTDRSPILYLVEPLWDYFKKAFRES</sequence>
<keyword evidence="3 9" id="KW-0813">Transport</keyword>
<feature type="coiled-coil region" evidence="10">
    <location>
        <begin position="156"/>
        <end position="197"/>
    </location>
</feature>
<feature type="coiled-coil region" evidence="10">
    <location>
        <begin position="234"/>
        <end position="292"/>
    </location>
</feature>
<evidence type="ECO:0000259" key="11">
    <source>
        <dbReference type="Pfam" id="PF25994"/>
    </source>
</evidence>
<dbReference type="PANTHER" id="PTHR30386:SF17">
    <property type="entry name" value="ALKALINE PROTEASE SECRETION PROTEIN APRE"/>
    <property type="match status" value="1"/>
</dbReference>
<evidence type="ECO:0000256" key="4">
    <source>
        <dbReference type="ARBA" id="ARBA00022475"/>
    </source>
</evidence>
<dbReference type="InterPro" id="IPR010129">
    <property type="entry name" value="T1SS_HlyD"/>
</dbReference>
<evidence type="ECO:0000256" key="5">
    <source>
        <dbReference type="ARBA" id="ARBA00022519"/>
    </source>
</evidence>
<dbReference type="InterPro" id="IPR058781">
    <property type="entry name" value="HH_AprE-like"/>
</dbReference>
<evidence type="ECO:0000256" key="7">
    <source>
        <dbReference type="ARBA" id="ARBA00022989"/>
    </source>
</evidence>
<keyword evidence="10" id="KW-0175">Coiled coil</keyword>
<dbReference type="PRINTS" id="PR01490">
    <property type="entry name" value="RTXTOXIND"/>
</dbReference>
<dbReference type="NCBIfam" id="TIGR01843">
    <property type="entry name" value="type_I_hlyD"/>
    <property type="match status" value="1"/>
</dbReference>
<proteinExistence type="inferred from homology"/>
<dbReference type="GO" id="GO:0005886">
    <property type="term" value="C:plasma membrane"/>
    <property type="evidence" value="ECO:0007669"/>
    <property type="project" value="UniProtKB-SubCell"/>
</dbReference>
<dbReference type="Gene3D" id="2.40.30.170">
    <property type="match status" value="1"/>
</dbReference>
<dbReference type="Pfam" id="PF26002">
    <property type="entry name" value="Beta-barrel_AprE"/>
    <property type="match status" value="1"/>
</dbReference>
<dbReference type="EMBL" id="OMOI01000001">
    <property type="protein sequence ID" value="SPF75086.1"/>
    <property type="molecule type" value="Genomic_DNA"/>
</dbReference>
<gene>
    <name evidence="13" type="primary">prsE</name>
    <name evidence="13" type="ORF">ALP8811_00070</name>
</gene>
<reference evidence="13 14" key="1">
    <citation type="submission" date="2018-03" db="EMBL/GenBank/DDBJ databases">
        <authorList>
            <person name="Keele B.F."/>
        </authorList>
    </citation>
    <scope>NUCLEOTIDE SEQUENCE [LARGE SCALE GENOMIC DNA]</scope>
    <source>
        <strain evidence="13 14">CECT 8811</strain>
    </source>
</reference>
<evidence type="ECO:0000259" key="12">
    <source>
        <dbReference type="Pfam" id="PF26002"/>
    </source>
</evidence>
<evidence type="ECO:0000256" key="10">
    <source>
        <dbReference type="SAM" id="Coils"/>
    </source>
</evidence>
<dbReference type="Pfam" id="PF25994">
    <property type="entry name" value="HH_AprE"/>
    <property type="match status" value="1"/>
</dbReference>
<feature type="domain" description="AprE-like long alpha-helical hairpin" evidence="11">
    <location>
        <begin position="96"/>
        <end position="284"/>
    </location>
</feature>
<keyword evidence="8" id="KW-0472">Membrane</keyword>
<evidence type="ECO:0000313" key="14">
    <source>
        <dbReference type="Proteomes" id="UP000244911"/>
    </source>
</evidence>
<evidence type="ECO:0000256" key="3">
    <source>
        <dbReference type="ARBA" id="ARBA00022448"/>
    </source>
</evidence>
<feature type="domain" description="AprE-like beta-barrel" evidence="12">
    <location>
        <begin position="327"/>
        <end position="416"/>
    </location>
</feature>
<keyword evidence="7" id="KW-1133">Transmembrane helix</keyword>
<dbReference type="AlphaFoldDB" id="A0A2R8AGE1"/>
<dbReference type="RefSeq" id="WP_245924471.1">
    <property type="nucleotide sequence ID" value="NZ_OMOI01000001.1"/>
</dbReference>
<evidence type="ECO:0000256" key="6">
    <source>
        <dbReference type="ARBA" id="ARBA00022692"/>
    </source>
</evidence>
<comment type="similarity">
    <text evidence="2 9">Belongs to the membrane fusion protein (MFP) (TC 8.A.1) family.</text>
</comment>